<proteinExistence type="predicted"/>
<organism evidence="4 5">
    <name type="scientific">Phytophthora infestans</name>
    <name type="common">Potato late blight agent</name>
    <name type="synonym">Botrytis infestans</name>
    <dbReference type="NCBI Taxonomy" id="4787"/>
    <lineage>
        <taxon>Eukaryota</taxon>
        <taxon>Sar</taxon>
        <taxon>Stramenopiles</taxon>
        <taxon>Oomycota</taxon>
        <taxon>Peronosporomycetes</taxon>
        <taxon>Peronosporales</taxon>
        <taxon>Peronosporaceae</taxon>
        <taxon>Phytophthora</taxon>
    </lineage>
</organism>
<evidence type="ECO:0000256" key="1">
    <source>
        <dbReference type="ARBA" id="ARBA00022801"/>
    </source>
</evidence>
<comment type="caution">
    <text evidence="4">The sequence shown here is derived from an EMBL/GenBank/DDBJ whole genome shotgun (WGS) entry which is preliminary data.</text>
</comment>
<evidence type="ECO:0000259" key="3">
    <source>
        <dbReference type="Pfam" id="PF07910"/>
    </source>
</evidence>
<dbReference type="SUPFAM" id="SSF54001">
    <property type="entry name" value="Cysteine proteinases"/>
    <property type="match status" value="1"/>
</dbReference>
<keyword evidence="1" id="KW-0378">Hydrolase</keyword>
<sequence length="674" mass="73881">KQLFFSASIQATMQGHIPAPLLRSLRRFATPDEVEDGDNIDIYSSMAHGEILGTQRGVKSSADDALVTQQVAVWGLLRLSPEDADGHSFVRNLPGGVGQIGRFVVVREEAAEEENCLESVALQLGTDEYEGSFVLIYVLATQLPILYHCKDGEAVRLEMQVVQCLHARDFHRAIGFTPLRCAVDLHMLGDKRALLHQLEKYKAASCDANSFYVRVGVTQGKKGRSFRVLNGRGEDVTSADTKTVELESILPEVGENEDSGETKSKKKSAKKQKKGGKKTPVKPSGDEEDKLGFLPSLEYGDIANIDVLISLAPLDATADVAAPVISIPTPSASKKPPQRFHAHCDALVMVPVDSSMESALAFLRQQLHEQLTEVASRLKGAPEAVTSVTAHQFPLVGAAFPLMVICSDCESLDDVKTLESLHRAFFQPLDQPLFRVSRGCSLAQQGEWLASSDVLFNVHEGIPRSGVGDNCQSALVDGFYGYYHYLQQGMNDKGWGCAYRSLQTLASWLFVQHYTQQRFLSYEQIQSALVKIGDKPARFQGSTEWIGSLEVGYVLDELYGVTFRSLSVSSGAQLPDVARELLYHFETQGTPVMMGGGQLAFTLLGVDYDPDAGVCAFLTLDPHYTGDEDLATIQHQTVTLEGYKAVPCSWRKTTTFAKNSFYNLCLPQRPSVGV</sequence>
<protein>
    <submittedName>
        <fullName evidence="4">Peptidase family C78</fullName>
    </submittedName>
</protein>
<dbReference type="PANTHER" id="PTHR48153">
    <property type="entry name" value="UFM1-SPECIFIC PROTEASE 2"/>
    <property type="match status" value="1"/>
</dbReference>
<evidence type="ECO:0000313" key="4">
    <source>
        <dbReference type="EMBL" id="KAF4128375.1"/>
    </source>
</evidence>
<dbReference type="Proteomes" id="UP000704712">
    <property type="component" value="Unassembled WGS sequence"/>
</dbReference>
<feature type="compositionally biased region" description="Basic residues" evidence="2">
    <location>
        <begin position="264"/>
        <end position="280"/>
    </location>
</feature>
<name>A0A8S9THY9_PHYIN</name>
<reference evidence="4" key="1">
    <citation type="submission" date="2020-03" db="EMBL/GenBank/DDBJ databases">
        <title>Hybrid Assembly of Korean Phytophthora infestans isolates.</title>
        <authorList>
            <person name="Prokchorchik M."/>
            <person name="Lee Y."/>
            <person name="Seo J."/>
            <person name="Cho J.-H."/>
            <person name="Park Y.-E."/>
            <person name="Jang D.-C."/>
            <person name="Im J.-S."/>
            <person name="Choi J.-G."/>
            <person name="Park H.-J."/>
            <person name="Lee G.-B."/>
            <person name="Lee Y.-G."/>
            <person name="Hong S.-Y."/>
            <person name="Cho K."/>
            <person name="Sohn K.H."/>
        </authorList>
    </citation>
    <scope>NUCLEOTIDE SEQUENCE</scope>
    <source>
        <strain evidence="4">KR_2_A2</strain>
    </source>
</reference>
<evidence type="ECO:0000256" key="2">
    <source>
        <dbReference type="SAM" id="MobiDB-lite"/>
    </source>
</evidence>
<feature type="region of interest" description="Disordered" evidence="2">
    <location>
        <begin position="247"/>
        <end position="290"/>
    </location>
</feature>
<gene>
    <name evidence="4" type="ORF">GN958_ATG22453</name>
</gene>
<feature type="domain" description="UFSP1/2/DUB catalytic" evidence="3">
    <location>
        <begin position="474"/>
        <end position="665"/>
    </location>
</feature>
<dbReference type="GO" id="GO:0071567">
    <property type="term" value="F:deUFMylase activity"/>
    <property type="evidence" value="ECO:0007669"/>
    <property type="project" value="TreeGrafter"/>
</dbReference>
<dbReference type="InterPro" id="IPR012462">
    <property type="entry name" value="UFSP1/2_DUB_cat"/>
</dbReference>
<dbReference type="AlphaFoldDB" id="A0A8S9THY9"/>
<dbReference type="EMBL" id="JAACNO010003127">
    <property type="protein sequence ID" value="KAF4128375.1"/>
    <property type="molecule type" value="Genomic_DNA"/>
</dbReference>
<dbReference type="Gene3D" id="3.90.70.130">
    <property type="match status" value="1"/>
</dbReference>
<dbReference type="InterPro" id="IPR038765">
    <property type="entry name" value="Papain-like_cys_pep_sf"/>
</dbReference>
<accession>A0A8S9THY9</accession>
<feature type="non-terminal residue" evidence="4">
    <location>
        <position position="674"/>
    </location>
</feature>
<dbReference type="PANTHER" id="PTHR48153:SF2">
    <property type="entry name" value="UFM1-SPECIFIC PROTEASE 2"/>
    <property type="match status" value="1"/>
</dbReference>
<evidence type="ECO:0000313" key="5">
    <source>
        <dbReference type="Proteomes" id="UP000704712"/>
    </source>
</evidence>
<dbReference type="Pfam" id="PF07910">
    <property type="entry name" value="Peptidase_C78"/>
    <property type="match status" value="1"/>
</dbReference>